<dbReference type="Gene3D" id="3.40.50.1390">
    <property type="entry name" value="Resolvase, N-terminal catalytic domain"/>
    <property type="match status" value="1"/>
</dbReference>
<gene>
    <name evidence="5" type="ORF">MI149_02850</name>
</gene>
<dbReference type="InterPro" id="IPR006118">
    <property type="entry name" value="Recombinase_CS"/>
</dbReference>
<dbReference type="InterPro" id="IPR036162">
    <property type="entry name" value="Resolvase-like_N_sf"/>
</dbReference>
<dbReference type="RefSeq" id="WP_240178554.1">
    <property type="nucleotide sequence ID" value="NZ_CP092362.2"/>
</dbReference>
<dbReference type="SUPFAM" id="SSF53041">
    <property type="entry name" value="Resolvase-like"/>
    <property type="match status" value="1"/>
</dbReference>
<dbReference type="InterPro" id="IPR050639">
    <property type="entry name" value="SSR_resolvase"/>
</dbReference>
<evidence type="ECO:0000256" key="2">
    <source>
        <dbReference type="ARBA" id="ARBA00023125"/>
    </source>
</evidence>
<feature type="domain" description="Resolvase/invertase-type recombinase catalytic" evidence="4">
    <location>
        <begin position="6"/>
        <end position="151"/>
    </location>
</feature>
<evidence type="ECO:0000256" key="3">
    <source>
        <dbReference type="ARBA" id="ARBA00023172"/>
    </source>
</evidence>
<dbReference type="Proteomes" id="UP001055337">
    <property type="component" value="Chromosome"/>
</dbReference>
<reference evidence="5" key="1">
    <citation type="submission" date="2022-08" db="EMBL/GenBank/DDBJ databases">
        <title>Whole genome sequencing of non-tuberculosis mycobacteria type-strains.</title>
        <authorList>
            <person name="Igarashi Y."/>
            <person name="Osugi A."/>
            <person name="Mitarai S."/>
        </authorList>
    </citation>
    <scope>NUCLEOTIDE SEQUENCE</scope>
    <source>
        <strain evidence="5">JCM 16369</strain>
    </source>
</reference>
<name>A0ABY3TRZ2_9MYCO</name>
<dbReference type="PROSITE" id="PS51736">
    <property type="entry name" value="RECOMBINASES_3"/>
    <property type="match status" value="1"/>
</dbReference>
<dbReference type="PANTHER" id="PTHR30461">
    <property type="entry name" value="DNA-INVERTASE FROM LAMBDOID PROPHAGE"/>
    <property type="match status" value="1"/>
</dbReference>
<keyword evidence="6" id="KW-1185">Reference proteome</keyword>
<dbReference type="Pfam" id="PF00239">
    <property type="entry name" value="Resolvase"/>
    <property type="match status" value="1"/>
</dbReference>
<evidence type="ECO:0000313" key="6">
    <source>
        <dbReference type="Proteomes" id="UP001055337"/>
    </source>
</evidence>
<keyword evidence="1" id="KW-0229">DNA integration</keyword>
<dbReference type="CDD" id="cd03768">
    <property type="entry name" value="SR_ResInv"/>
    <property type="match status" value="1"/>
</dbReference>
<accession>A0ABY3TRZ2</accession>
<dbReference type="PROSITE" id="PS00398">
    <property type="entry name" value="RECOMBINASES_2"/>
    <property type="match status" value="1"/>
</dbReference>
<dbReference type="EMBL" id="CP092362">
    <property type="protein sequence ID" value="ULN42084.1"/>
    <property type="molecule type" value="Genomic_DNA"/>
</dbReference>
<dbReference type="InterPro" id="IPR006119">
    <property type="entry name" value="Resolv_N"/>
</dbReference>
<evidence type="ECO:0000313" key="5">
    <source>
        <dbReference type="EMBL" id="ULN42084.1"/>
    </source>
</evidence>
<keyword evidence="3" id="KW-0233">DNA recombination</keyword>
<protein>
    <submittedName>
        <fullName evidence="5">Recombinase family protein</fullName>
    </submittedName>
</protein>
<sequence length="221" mass="23831">MSNGQLFFGYARCSTEEQAEKRNGLEAQRATIDGEAERRGWAVEHYTDAGVTGKVIGPRLREVLELLASGQGDGLVVAKLDRLSRSIVNAANIIEAAQEQGWSLVVLDLGVDLTTAAGRMVAMNLVNFAQYERELISERTKAGLAAKRARGERLGRPRLAQPGLVRRIVLDRNTGMSFDKIAAVLEAEGIRAPGGGKKWHTSTVRRIYASATAATELGATA</sequence>
<dbReference type="SMART" id="SM00857">
    <property type="entry name" value="Resolvase"/>
    <property type="match status" value="1"/>
</dbReference>
<organism evidence="5 6">
    <name type="scientific">Mycolicibacterium crocinum</name>
    <dbReference type="NCBI Taxonomy" id="388459"/>
    <lineage>
        <taxon>Bacteria</taxon>
        <taxon>Bacillati</taxon>
        <taxon>Actinomycetota</taxon>
        <taxon>Actinomycetes</taxon>
        <taxon>Mycobacteriales</taxon>
        <taxon>Mycobacteriaceae</taxon>
        <taxon>Mycolicibacterium</taxon>
    </lineage>
</organism>
<dbReference type="PANTHER" id="PTHR30461:SF2">
    <property type="entry name" value="SERINE RECOMBINASE PINE-RELATED"/>
    <property type="match status" value="1"/>
</dbReference>
<keyword evidence="2" id="KW-0238">DNA-binding</keyword>
<evidence type="ECO:0000256" key="1">
    <source>
        <dbReference type="ARBA" id="ARBA00022908"/>
    </source>
</evidence>
<proteinExistence type="predicted"/>
<evidence type="ECO:0000259" key="4">
    <source>
        <dbReference type="PROSITE" id="PS51736"/>
    </source>
</evidence>